<dbReference type="InterPro" id="IPR016181">
    <property type="entry name" value="Acyl_CoA_acyltransferase"/>
</dbReference>
<dbReference type="Proteomes" id="UP000605784">
    <property type="component" value="Unassembled WGS sequence"/>
</dbReference>
<accession>A0A830GLC8</accession>
<keyword evidence="2" id="KW-0012">Acyltransferase</keyword>
<dbReference type="InterPro" id="IPR000182">
    <property type="entry name" value="GNAT_dom"/>
</dbReference>
<protein>
    <recommendedName>
        <fullName evidence="4">N-acetyltransferase domain-containing protein</fullName>
    </recommendedName>
</protein>
<feature type="compositionally biased region" description="Polar residues" evidence="3">
    <location>
        <begin position="155"/>
        <end position="166"/>
    </location>
</feature>
<reference evidence="5" key="1">
    <citation type="journal article" date="2014" name="Int. J. Syst. Evol. Microbiol.">
        <title>Complete genome sequence of Corynebacterium casei LMG S-19264T (=DSM 44701T), isolated from a smear-ripened cheese.</title>
        <authorList>
            <consortium name="US DOE Joint Genome Institute (JGI-PGF)"/>
            <person name="Walter F."/>
            <person name="Albersmeier A."/>
            <person name="Kalinowski J."/>
            <person name="Ruckert C."/>
        </authorList>
    </citation>
    <scope>NUCLEOTIDE SEQUENCE</scope>
    <source>
        <strain evidence="5">JCM 17820</strain>
    </source>
</reference>
<dbReference type="SUPFAM" id="SSF55729">
    <property type="entry name" value="Acyl-CoA N-acyltransferases (Nat)"/>
    <property type="match status" value="1"/>
</dbReference>
<sequence>MNIKIKSGITDDVVRGVTECYRTYASWADRDREQVETAIEHSDEHLYALDPGSDEVVASARVLTDYCYYGVVYDVIVHEEYRGTGVGRAVVEAVTDHPPLEDVTQITLIARDGLVPFYEKCGFERHPMTIEVDGETEAFNRMVLDDDPDDDIESQSRSPSDVPTTN</sequence>
<feature type="region of interest" description="Disordered" evidence="3">
    <location>
        <begin position="144"/>
        <end position="166"/>
    </location>
</feature>
<dbReference type="EMBL" id="BMOU01000003">
    <property type="protein sequence ID" value="GGN95090.1"/>
    <property type="molecule type" value="Genomic_DNA"/>
</dbReference>
<evidence type="ECO:0000313" key="5">
    <source>
        <dbReference type="EMBL" id="GGN95090.1"/>
    </source>
</evidence>
<evidence type="ECO:0000256" key="3">
    <source>
        <dbReference type="SAM" id="MobiDB-lite"/>
    </source>
</evidence>
<reference evidence="5" key="2">
    <citation type="submission" date="2020-09" db="EMBL/GenBank/DDBJ databases">
        <authorList>
            <person name="Sun Q."/>
            <person name="Ohkuma M."/>
        </authorList>
    </citation>
    <scope>NUCLEOTIDE SEQUENCE</scope>
    <source>
        <strain evidence="5">JCM 17820</strain>
    </source>
</reference>
<dbReference type="GO" id="GO:0008080">
    <property type="term" value="F:N-acetyltransferase activity"/>
    <property type="evidence" value="ECO:0007669"/>
    <property type="project" value="InterPro"/>
</dbReference>
<dbReference type="RefSeq" id="WP_188997467.1">
    <property type="nucleotide sequence ID" value="NZ_BMOU01000003.1"/>
</dbReference>
<feature type="domain" description="N-acetyltransferase" evidence="4">
    <location>
        <begin position="1"/>
        <end position="147"/>
    </location>
</feature>
<evidence type="ECO:0000256" key="2">
    <source>
        <dbReference type="ARBA" id="ARBA00023315"/>
    </source>
</evidence>
<dbReference type="PANTHER" id="PTHR43626">
    <property type="entry name" value="ACYL-COA N-ACYLTRANSFERASE"/>
    <property type="match status" value="1"/>
</dbReference>
<dbReference type="Pfam" id="PF13673">
    <property type="entry name" value="Acetyltransf_10"/>
    <property type="match status" value="1"/>
</dbReference>
<dbReference type="CDD" id="cd04301">
    <property type="entry name" value="NAT_SF"/>
    <property type="match status" value="1"/>
</dbReference>
<dbReference type="PROSITE" id="PS51186">
    <property type="entry name" value="GNAT"/>
    <property type="match status" value="1"/>
</dbReference>
<dbReference type="PANTHER" id="PTHR43626:SF4">
    <property type="entry name" value="GCN5-RELATED N-ACETYLTRANSFERASE 2, CHLOROPLASTIC"/>
    <property type="match status" value="1"/>
</dbReference>
<comment type="caution">
    <text evidence="5">The sequence shown here is derived from an EMBL/GenBank/DDBJ whole genome shotgun (WGS) entry which is preliminary data.</text>
</comment>
<name>A0A830GLC8_9EURY</name>
<evidence type="ECO:0000313" key="6">
    <source>
        <dbReference type="Proteomes" id="UP000605784"/>
    </source>
</evidence>
<evidence type="ECO:0000259" key="4">
    <source>
        <dbReference type="PROSITE" id="PS51186"/>
    </source>
</evidence>
<gene>
    <name evidence="5" type="ORF">GCM10009030_22160</name>
</gene>
<dbReference type="Gene3D" id="3.40.630.30">
    <property type="match status" value="1"/>
</dbReference>
<dbReference type="GO" id="GO:0005737">
    <property type="term" value="C:cytoplasm"/>
    <property type="evidence" value="ECO:0007669"/>
    <property type="project" value="TreeGrafter"/>
</dbReference>
<dbReference type="InterPro" id="IPR045039">
    <property type="entry name" value="NSI-like"/>
</dbReference>
<organism evidence="5 6">
    <name type="scientific">Haloarcula pellucida</name>
    <dbReference type="NCBI Taxonomy" id="1427151"/>
    <lineage>
        <taxon>Archaea</taxon>
        <taxon>Methanobacteriati</taxon>
        <taxon>Methanobacteriota</taxon>
        <taxon>Stenosarchaea group</taxon>
        <taxon>Halobacteria</taxon>
        <taxon>Halobacteriales</taxon>
        <taxon>Haloarculaceae</taxon>
        <taxon>Haloarcula</taxon>
    </lineage>
</organism>
<evidence type="ECO:0000256" key="1">
    <source>
        <dbReference type="ARBA" id="ARBA00022679"/>
    </source>
</evidence>
<keyword evidence="6" id="KW-1185">Reference proteome</keyword>
<proteinExistence type="predicted"/>
<keyword evidence="1" id="KW-0808">Transferase</keyword>
<dbReference type="AlphaFoldDB" id="A0A830GLC8"/>